<evidence type="ECO:0000256" key="3">
    <source>
        <dbReference type="ARBA" id="ARBA00022989"/>
    </source>
</evidence>
<dbReference type="Pfam" id="PF07869">
    <property type="entry name" value="DUF1656"/>
    <property type="match status" value="1"/>
</dbReference>
<dbReference type="KEGG" id="sdyn:Mal52_31030"/>
<evidence type="ECO:0000313" key="7">
    <source>
        <dbReference type="Proteomes" id="UP000319383"/>
    </source>
</evidence>
<keyword evidence="1" id="KW-1003">Cell membrane</keyword>
<dbReference type="Proteomes" id="UP000319383">
    <property type="component" value="Chromosome"/>
</dbReference>
<dbReference type="RefSeq" id="WP_145376949.1">
    <property type="nucleotide sequence ID" value="NZ_CAXBED010000082.1"/>
</dbReference>
<sequence>MIQIPSELQFLGIYLPPFFLVCLFGLFATVAITQILNWTGLSRFFWHPPLAFAAMWVATSSLIGLVMISP</sequence>
<evidence type="ECO:0000256" key="5">
    <source>
        <dbReference type="SAM" id="Phobius"/>
    </source>
</evidence>
<feature type="transmembrane region" description="Helical" evidence="5">
    <location>
        <begin position="48"/>
        <end position="68"/>
    </location>
</feature>
<feature type="transmembrane region" description="Helical" evidence="5">
    <location>
        <begin position="12"/>
        <end position="36"/>
    </location>
</feature>
<evidence type="ECO:0000256" key="4">
    <source>
        <dbReference type="ARBA" id="ARBA00023136"/>
    </source>
</evidence>
<keyword evidence="2 5" id="KW-0812">Transmembrane</keyword>
<name>A0A517ZQ94_9PLAN</name>
<evidence type="ECO:0008006" key="8">
    <source>
        <dbReference type="Google" id="ProtNLM"/>
    </source>
</evidence>
<protein>
    <recommendedName>
        <fullName evidence="8">Protein AaeX</fullName>
    </recommendedName>
</protein>
<dbReference type="EMBL" id="CP036276">
    <property type="protein sequence ID" value="QDU44617.1"/>
    <property type="molecule type" value="Genomic_DNA"/>
</dbReference>
<dbReference type="OrthoDB" id="6080293at2"/>
<accession>A0A517ZQ94</accession>
<dbReference type="InterPro" id="IPR012451">
    <property type="entry name" value="DUF1656"/>
</dbReference>
<evidence type="ECO:0000256" key="2">
    <source>
        <dbReference type="ARBA" id="ARBA00022692"/>
    </source>
</evidence>
<dbReference type="AlphaFoldDB" id="A0A517ZQ94"/>
<keyword evidence="3 5" id="KW-1133">Transmembrane helix</keyword>
<evidence type="ECO:0000313" key="6">
    <source>
        <dbReference type="EMBL" id="QDU44617.1"/>
    </source>
</evidence>
<evidence type="ECO:0000256" key="1">
    <source>
        <dbReference type="ARBA" id="ARBA00022475"/>
    </source>
</evidence>
<proteinExistence type="predicted"/>
<keyword evidence="7" id="KW-1185">Reference proteome</keyword>
<gene>
    <name evidence="6" type="ORF">Mal52_31030</name>
</gene>
<keyword evidence="4 5" id="KW-0472">Membrane</keyword>
<organism evidence="6 7">
    <name type="scientific">Symmachiella dynata</name>
    <dbReference type="NCBI Taxonomy" id="2527995"/>
    <lineage>
        <taxon>Bacteria</taxon>
        <taxon>Pseudomonadati</taxon>
        <taxon>Planctomycetota</taxon>
        <taxon>Planctomycetia</taxon>
        <taxon>Planctomycetales</taxon>
        <taxon>Planctomycetaceae</taxon>
        <taxon>Symmachiella</taxon>
    </lineage>
</organism>
<reference evidence="6 7" key="1">
    <citation type="submission" date="2019-02" db="EMBL/GenBank/DDBJ databases">
        <title>Deep-cultivation of Planctomycetes and their phenomic and genomic characterization uncovers novel biology.</title>
        <authorList>
            <person name="Wiegand S."/>
            <person name="Jogler M."/>
            <person name="Boedeker C."/>
            <person name="Pinto D."/>
            <person name="Vollmers J."/>
            <person name="Rivas-Marin E."/>
            <person name="Kohn T."/>
            <person name="Peeters S.H."/>
            <person name="Heuer A."/>
            <person name="Rast P."/>
            <person name="Oberbeckmann S."/>
            <person name="Bunk B."/>
            <person name="Jeske O."/>
            <person name="Meyerdierks A."/>
            <person name="Storesund J.E."/>
            <person name="Kallscheuer N."/>
            <person name="Luecker S."/>
            <person name="Lage O.M."/>
            <person name="Pohl T."/>
            <person name="Merkel B.J."/>
            <person name="Hornburger P."/>
            <person name="Mueller R.-W."/>
            <person name="Bruemmer F."/>
            <person name="Labrenz M."/>
            <person name="Spormann A.M."/>
            <person name="Op den Camp H."/>
            <person name="Overmann J."/>
            <person name="Amann R."/>
            <person name="Jetten M.S.M."/>
            <person name="Mascher T."/>
            <person name="Medema M.H."/>
            <person name="Devos D.P."/>
            <person name="Kaster A.-K."/>
            <person name="Ovreas L."/>
            <person name="Rohde M."/>
            <person name="Galperin M.Y."/>
            <person name="Jogler C."/>
        </authorList>
    </citation>
    <scope>NUCLEOTIDE SEQUENCE [LARGE SCALE GENOMIC DNA]</scope>
    <source>
        <strain evidence="6 7">Mal52</strain>
    </source>
</reference>